<feature type="non-terminal residue" evidence="2">
    <location>
        <position position="1"/>
    </location>
</feature>
<protein>
    <submittedName>
        <fullName evidence="2">Uncharacterized protein</fullName>
    </submittedName>
</protein>
<evidence type="ECO:0000313" key="3">
    <source>
        <dbReference type="Proteomes" id="UP000257109"/>
    </source>
</evidence>
<reference evidence="2" key="1">
    <citation type="submission" date="2018-05" db="EMBL/GenBank/DDBJ databases">
        <title>Draft genome of Mucuna pruriens seed.</title>
        <authorList>
            <person name="Nnadi N.E."/>
            <person name="Vos R."/>
            <person name="Hasami M.H."/>
            <person name="Devisetty U.K."/>
            <person name="Aguiy J.C."/>
        </authorList>
    </citation>
    <scope>NUCLEOTIDE SEQUENCE [LARGE SCALE GENOMIC DNA]</scope>
    <source>
        <strain evidence="2">JCA_2017</strain>
    </source>
</reference>
<gene>
    <name evidence="2" type="ORF">CR513_51017</name>
</gene>
<evidence type="ECO:0000313" key="2">
    <source>
        <dbReference type="EMBL" id="RDX69815.1"/>
    </source>
</evidence>
<feature type="compositionally biased region" description="Polar residues" evidence="1">
    <location>
        <begin position="69"/>
        <end position="79"/>
    </location>
</feature>
<accession>A0A371EUS3</accession>
<name>A0A371EUS3_MUCPR</name>
<sequence length="79" mass="8521">MALDRSRSINFTKKVGQEKKKREANVVLIDPSNPYGQGKNPYTTQIVLNKLGTSAHADSPAQPKVDAASTPNTQSTLPV</sequence>
<comment type="caution">
    <text evidence="2">The sequence shown here is derived from an EMBL/GenBank/DDBJ whole genome shotgun (WGS) entry which is preliminary data.</text>
</comment>
<feature type="region of interest" description="Disordered" evidence="1">
    <location>
        <begin position="55"/>
        <end position="79"/>
    </location>
</feature>
<proteinExistence type="predicted"/>
<dbReference type="EMBL" id="QJKJ01011951">
    <property type="protein sequence ID" value="RDX69815.1"/>
    <property type="molecule type" value="Genomic_DNA"/>
</dbReference>
<keyword evidence="3" id="KW-1185">Reference proteome</keyword>
<evidence type="ECO:0000256" key="1">
    <source>
        <dbReference type="SAM" id="MobiDB-lite"/>
    </source>
</evidence>
<organism evidence="2 3">
    <name type="scientific">Mucuna pruriens</name>
    <name type="common">Velvet bean</name>
    <name type="synonym">Dolichos pruriens</name>
    <dbReference type="NCBI Taxonomy" id="157652"/>
    <lineage>
        <taxon>Eukaryota</taxon>
        <taxon>Viridiplantae</taxon>
        <taxon>Streptophyta</taxon>
        <taxon>Embryophyta</taxon>
        <taxon>Tracheophyta</taxon>
        <taxon>Spermatophyta</taxon>
        <taxon>Magnoliopsida</taxon>
        <taxon>eudicotyledons</taxon>
        <taxon>Gunneridae</taxon>
        <taxon>Pentapetalae</taxon>
        <taxon>rosids</taxon>
        <taxon>fabids</taxon>
        <taxon>Fabales</taxon>
        <taxon>Fabaceae</taxon>
        <taxon>Papilionoideae</taxon>
        <taxon>50 kb inversion clade</taxon>
        <taxon>NPAAA clade</taxon>
        <taxon>indigoferoid/millettioid clade</taxon>
        <taxon>Phaseoleae</taxon>
        <taxon>Mucuna</taxon>
    </lineage>
</organism>
<dbReference type="AlphaFoldDB" id="A0A371EUS3"/>
<dbReference type="Proteomes" id="UP000257109">
    <property type="component" value="Unassembled WGS sequence"/>
</dbReference>